<keyword evidence="6" id="KW-0520">NAD</keyword>
<dbReference type="Pfam" id="PF08240">
    <property type="entry name" value="ADH_N"/>
    <property type="match status" value="1"/>
</dbReference>
<protein>
    <submittedName>
        <fullName evidence="9">Alcohol dehydrogenase</fullName>
    </submittedName>
</protein>
<dbReference type="STRING" id="1182542.W9XVG4"/>
<dbReference type="InterPro" id="IPR002328">
    <property type="entry name" value="ADH_Zn_CS"/>
</dbReference>
<name>W9XVG4_9EURO</name>
<sequence>MSDSVVIPTKHKALIYNDPGHISTTVEFVDTPKPGVGEVLVKLTHSGVCHSDLSVMTNGWHYQAPTPKGQIGGHEGVGEIVAFGPGAAETSGLKLGSRVGIKWTASCCGNCVICLEGLDSYCATGKVSGYLYPGTFQEYALAPAHYVTPIPDVVPSEMAAPLLCAGLTVYAALKKAGAEPGDWVVIPGSGGGLGHLALQIGGRGMGYRMIGIDMGDKEGLSRECGAEEFFDIAKYSKDASVSLAEDVKKATGGRGAAAVVVCTASNAAYAQALDLIKIGGTVVCVGIPEGKEVPIPNATPSTAINLAARIVGSSVGNRLEAVQLMEMAARGVVKTRVKLERLENATEVFKLMEKNALQGRVVFDLQG</sequence>
<feature type="domain" description="Enoyl reductase (ER)" evidence="8">
    <location>
        <begin position="23"/>
        <end position="363"/>
    </location>
</feature>
<evidence type="ECO:0000256" key="7">
    <source>
        <dbReference type="RuleBase" id="RU361277"/>
    </source>
</evidence>
<dbReference type="eggNOG" id="KOG0023">
    <property type="taxonomic scope" value="Eukaryota"/>
</dbReference>
<dbReference type="PROSITE" id="PS00059">
    <property type="entry name" value="ADH_ZINC"/>
    <property type="match status" value="1"/>
</dbReference>
<dbReference type="SUPFAM" id="SSF51735">
    <property type="entry name" value="NAD(P)-binding Rossmann-fold domains"/>
    <property type="match status" value="1"/>
</dbReference>
<dbReference type="InterPro" id="IPR011032">
    <property type="entry name" value="GroES-like_sf"/>
</dbReference>
<dbReference type="SUPFAM" id="SSF50129">
    <property type="entry name" value="GroES-like"/>
    <property type="match status" value="1"/>
</dbReference>
<dbReference type="Gene3D" id="3.90.180.10">
    <property type="entry name" value="Medium-chain alcohol dehydrogenases, catalytic domain"/>
    <property type="match status" value="1"/>
</dbReference>
<comment type="cofactor">
    <cofactor evidence="1 7">
        <name>Zn(2+)</name>
        <dbReference type="ChEBI" id="CHEBI:29105"/>
    </cofactor>
</comment>
<dbReference type="AlphaFoldDB" id="W9XVG4"/>
<dbReference type="OrthoDB" id="1879366at2759"/>
<dbReference type="GO" id="GO:0005737">
    <property type="term" value="C:cytoplasm"/>
    <property type="evidence" value="ECO:0007669"/>
    <property type="project" value="TreeGrafter"/>
</dbReference>
<evidence type="ECO:0000256" key="3">
    <source>
        <dbReference type="ARBA" id="ARBA00022723"/>
    </source>
</evidence>
<dbReference type="PANTHER" id="PTHR42940">
    <property type="entry name" value="ALCOHOL DEHYDROGENASE 1-RELATED"/>
    <property type="match status" value="1"/>
</dbReference>
<keyword evidence="5" id="KW-0560">Oxidoreductase</keyword>
<dbReference type="CDD" id="cd08297">
    <property type="entry name" value="CAD3"/>
    <property type="match status" value="1"/>
</dbReference>
<evidence type="ECO:0000256" key="1">
    <source>
        <dbReference type="ARBA" id="ARBA00001947"/>
    </source>
</evidence>
<evidence type="ECO:0000313" key="10">
    <source>
        <dbReference type="Proteomes" id="UP000019478"/>
    </source>
</evidence>
<dbReference type="InterPro" id="IPR013149">
    <property type="entry name" value="ADH-like_C"/>
</dbReference>
<keyword evidence="10" id="KW-1185">Reference proteome</keyword>
<dbReference type="FunFam" id="3.40.50.720:FF:000039">
    <property type="entry name" value="Alcohol dehydrogenase AdhP"/>
    <property type="match status" value="1"/>
</dbReference>
<dbReference type="GeneID" id="19171369"/>
<evidence type="ECO:0000256" key="6">
    <source>
        <dbReference type="ARBA" id="ARBA00023027"/>
    </source>
</evidence>
<keyword evidence="4 7" id="KW-0862">Zinc</keyword>
<dbReference type="PANTHER" id="PTHR42940:SF5">
    <property type="entry name" value="ALCOHOL DEHYDROGENASE 2"/>
    <property type="match status" value="1"/>
</dbReference>
<dbReference type="InterPro" id="IPR036291">
    <property type="entry name" value="NAD(P)-bd_dom_sf"/>
</dbReference>
<keyword evidence="3 7" id="KW-0479">Metal-binding</keyword>
<comment type="caution">
    <text evidence="9">The sequence shown here is derived from an EMBL/GenBank/DDBJ whole genome shotgun (WGS) entry which is preliminary data.</text>
</comment>
<dbReference type="SMART" id="SM00829">
    <property type="entry name" value="PKS_ER"/>
    <property type="match status" value="1"/>
</dbReference>
<dbReference type="GO" id="GO:0008270">
    <property type="term" value="F:zinc ion binding"/>
    <property type="evidence" value="ECO:0007669"/>
    <property type="project" value="InterPro"/>
</dbReference>
<evidence type="ECO:0000256" key="4">
    <source>
        <dbReference type="ARBA" id="ARBA00022833"/>
    </source>
</evidence>
<evidence type="ECO:0000313" key="9">
    <source>
        <dbReference type="EMBL" id="EXJ80981.1"/>
    </source>
</evidence>
<gene>
    <name evidence="9" type="ORF">A1O3_07269</name>
</gene>
<dbReference type="InterPro" id="IPR013154">
    <property type="entry name" value="ADH-like_N"/>
</dbReference>
<evidence type="ECO:0000256" key="5">
    <source>
        <dbReference type="ARBA" id="ARBA00023002"/>
    </source>
</evidence>
<dbReference type="HOGENOM" id="CLU_026673_20_1_1"/>
<proteinExistence type="inferred from homology"/>
<dbReference type="EMBL" id="AMGY01000006">
    <property type="protein sequence ID" value="EXJ80981.1"/>
    <property type="molecule type" value="Genomic_DNA"/>
</dbReference>
<dbReference type="RefSeq" id="XP_007735569.1">
    <property type="nucleotide sequence ID" value="XM_007737379.1"/>
</dbReference>
<dbReference type="Pfam" id="PF00107">
    <property type="entry name" value="ADH_zinc_N"/>
    <property type="match status" value="1"/>
</dbReference>
<evidence type="ECO:0000259" key="8">
    <source>
        <dbReference type="SMART" id="SM00829"/>
    </source>
</evidence>
<evidence type="ECO:0000256" key="2">
    <source>
        <dbReference type="ARBA" id="ARBA00008072"/>
    </source>
</evidence>
<dbReference type="GO" id="GO:0004022">
    <property type="term" value="F:alcohol dehydrogenase (NAD+) activity"/>
    <property type="evidence" value="ECO:0007669"/>
    <property type="project" value="TreeGrafter"/>
</dbReference>
<dbReference type="Gene3D" id="3.40.50.720">
    <property type="entry name" value="NAD(P)-binding Rossmann-like Domain"/>
    <property type="match status" value="1"/>
</dbReference>
<comment type="similarity">
    <text evidence="2 7">Belongs to the zinc-containing alcohol dehydrogenase family.</text>
</comment>
<dbReference type="InterPro" id="IPR020843">
    <property type="entry name" value="ER"/>
</dbReference>
<organism evidence="9 10">
    <name type="scientific">Capronia epimyces CBS 606.96</name>
    <dbReference type="NCBI Taxonomy" id="1182542"/>
    <lineage>
        <taxon>Eukaryota</taxon>
        <taxon>Fungi</taxon>
        <taxon>Dikarya</taxon>
        <taxon>Ascomycota</taxon>
        <taxon>Pezizomycotina</taxon>
        <taxon>Eurotiomycetes</taxon>
        <taxon>Chaetothyriomycetidae</taxon>
        <taxon>Chaetothyriales</taxon>
        <taxon>Herpotrichiellaceae</taxon>
        <taxon>Capronia</taxon>
    </lineage>
</organism>
<reference evidence="9 10" key="1">
    <citation type="submission" date="2013-03" db="EMBL/GenBank/DDBJ databases">
        <title>The Genome Sequence of Capronia epimyces CBS 606.96.</title>
        <authorList>
            <consortium name="The Broad Institute Genomics Platform"/>
            <person name="Cuomo C."/>
            <person name="de Hoog S."/>
            <person name="Gorbushina A."/>
            <person name="Walker B."/>
            <person name="Young S.K."/>
            <person name="Zeng Q."/>
            <person name="Gargeya S."/>
            <person name="Fitzgerald M."/>
            <person name="Haas B."/>
            <person name="Abouelleil A."/>
            <person name="Allen A.W."/>
            <person name="Alvarado L."/>
            <person name="Arachchi H.M."/>
            <person name="Berlin A.M."/>
            <person name="Chapman S.B."/>
            <person name="Gainer-Dewar J."/>
            <person name="Goldberg J."/>
            <person name="Griggs A."/>
            <person name="Gujja S."/>
            <person name="Hansen M."/>
            <person name="Howarth C."/>
            <person name="Imamovic A."/>
            <person name="Ireland A."/>
            <person name="Larimer J."/>
            <person name="McCowan C."/>
            <person name="Murphy C."/>
            <person name="Pearson M."/>
            <person name="Poon T.W."/>
            <person name="Priest M."/>
            <person name="Roberts A."/>
            <person name="Saif S."/>
            <person name="Shea T."/>
            <person name="Sisk P."/>
            <person name="Sykes S."/>
            <person name="Wortman J."/>
            <person name="Nusbaum C."/>
            <person name="Birren B."/>
        </authorList>
    </citation>
    <scope>NUCLEOTIDE SEQUENCE [LARGE SCALE GENOMIC DNA]</scope>
    <source>
        <strain evidence="9 10">CBS 606.96</strain>
    </source>
</reference>
<dbReference type="Proteomes" id="UP000019478">
    <property type="component" value="Unassembled WGS sequence"/>
</dbReference>
<accession>W9XVG4</accession>